<feature type="domain" description="Peptidase C14 caspase" evidence="3">
    <location>
        <begin position="556"/>
        <end position="771"/>
    </location>
</feature>
<dbReference type="Pfam" id="PF00656">
    <property type="entry name" value="Peptidase_C14"/>
    <property type="match status" value="1"/>
</dbReference>
<feature type="chain" id="PRO_5031015840" description="Peptidase C14 caspase domain-containing protein" evidence="2">
    <location>
        <begin position="39"/>
        <end position="808"/>
    </location>
</feature>
<feature type="coiled-coil region" evidence="1">
    <location>
        <begin position="361"/>
        <end position="420"/>
    </location>
</feature>
<organism evidence="4 5">
    <name type="scientific">Chiayiivirga flava</name>
    <dbReference type="NCBI Taxonomy" id="659595"/>
    <lineage>
        <taxon>Bacteria</taxon>
        <taxon>Pseudomonadati</taxon>
        <taxon>Pseudomonadota</taxon>
        <taxon>Gammaproteobacteria</taxon>
        <taxon>Lysobacterales</taxon>
        <taxon>Lysobacteraceae</taxon>
        <taxon>Chiayiivirga</taxon>
    </lineage>
</organism>
<dbReference type="GO" id="GO:0004197">
    <property type="term" value="F:cysteine-type endopeptidase activity"/>
    <property type="evidence" value="ECO:0007669"/>
    <property type="project" value="InterPro"/>
</dbReference>
<dbReference type="SUPFAM" id="SSF81901">
    <property type="entry name" value="HCP-like"/>
    <property type="match status" value="1"/>
</dbReference>
<dbReference type="PANTHER" id="PTHR22576:SF37">
    <property type="entry name" value="MUCOSA-ASSOCIATED LYMPHOID TISSUE LYMPHOMA TRANSLOCATION PROTEIN 1"/>
    <property type="match status" value="1"/>
</dbReference>
<name>A0A7W8D6Z2_9GAMM</name>
<sequence>MALKRGFARAPMRVLVAALVALPVAAAGLLTVPPTAHAAAARNAEDLLVVDCLLPGQIRKLGRQANFMSARRPIRTVQADCEIRGGEYAAYDRANYQTALGVWMDQAVAGNAQAQNYVGEIYAKGLGTAPDHAMAASWFRKAAEQGDKRARINLGYLYEQGLGVEKNLGEALNLYRAASGITGDELVFASTVQVQLEARDRQISGLRQTVEQQAQESADLRAENEQLRRQLGERRRALETAQLELQQTRARLDDVRAATGADLGELDRLRADLNARSADIDGESARLRAQQQESALRAQRAEQRLTELRQREAALAGSTTPAADSQAMLADIRAQTSQLSEAVAAAQQSAATLQQQLAANQALLDRQRAAYQAEIDRLQAQSDGRKQEDWQLMKLLENQLTAKESEIREQQERIASLERRIGTGTLAAGGSLAGTLPTLEIIDPPITATRGRPAAVLRSAPGLHEVVGKVSAPQGIDRITLNGAPADLAASGVFRGRVDVAAGGTVVQVAAVDARGASAELEFMIVPQAAGAPAPAASAGAPAGSVPDGVDLGTFHALVIGNNTYQTSSYPALASAVNDATAVAQTLKQRYGYRTTLLLNATRLDILTALNTLREDLTADDNLLVYYAGHGELGSDGDQGYWIPVDGQPSAPQTWISNAAISAILDTMRARHVLVVADSCYAGAMTRSAVATFDNTVMPDDAWAAWVKAMAGGRSRTALTSGGVQPVPDTGSGKHSYFARAFLNVLEDNNRLLEAQRLFREINTALALSAIDSPVPQSPEYSPIRYAGHESGEFFFLPRDRRVAVASR</sequence>
<proteinExistence type="predicted"/>
<feature type="coiled-coil region" evidence="1">
    <location>
        <begin position="291"/>
        <end position="318"/>
    </location>
</feature>
<dbReference type="InterPro" id="IPR006597">
    <property type="entry name" value="Sel1-like"/>
</dbReference>
<evidence type="ECO:0000256" key="2">
    <source>
        <dbReference type="SAM" id="SignalP"/>
    </source>
</evidence>
<accession>A0A7W8D6Z2</accession>
<dbReference type="Pfam" id="PF08238">
    <property type="entry name" value="Sel1"/>
    <property type="match status" value="2"/>
</dbReference>
<dbReference type="Gene3D" id="1.25.40.10">
    <property type="entry name" value="Tetratricopeptide repeat domain"/>
    <property type="match status" value="1"/>
</dbReference>
<dbReference type="SMART" id="SM00671">
    <property type="entry name" value="SEL1"/>
    <property type="match status" value="2"/>
</dbReference>
<dbReference type="Gene3D" id="3.40.50.1460">
    <property type="match status" value="1"/>
</dbReference>
<keyword evidence="2" id="KW-0732">Signal</keyword>
<dbReference type="InterPro" id="IPR029030">
    <property type="entry name" value="Caspase-like_dom_sf"/>
</dbReference>
<dbReference type="RefSeq" id="WP_183961584.1">
    <property type="nucleotide sequence ID" value="NZ_JACHHP010000004.1"/>
</dbReference>
<dbReference type="Gene3D" id="1.20.1170.10">
    <property type="match status" value="1"/>
</dbReference>
<dbReference type="EMBL" id="JACHHP010000004">
    <property type="protein sequence ID" value="MBB5209053.1"/>
    <property type="molecule type" value="Genomic_DNA"/>
</dbReference>
<keyword evidence="1" id="KW-0175">Coiled coil</keyword>
<feature type="signal peptide" evidence="2">
    <location>
        <begin position="1"/>
        <end position="38"/>
    </location>
</feature>
<dbReference type="InterPro" id="IPR011990">
    <property type="entry name" value="TPR-like_helical_dom_sf"/>
</dbReference>
<reference evidence="4 5" key="1">
    <citation type="submission" date="2020-08" db="EMBL/GenBank/DDBJ databases">
        <title>Genomic Encyclopedia of Type Strains, Phase IV (KMG-IV): sequencing the most valuable type-strain genomes for metagenomic binning, comparative biology and taxonomic classification.</title>
        <authorList>
            <person name="Goeker M."/>
        </authorList>
    </citation>
    <scope>NUCLEOTIDE SEQUENCE [LARGE SCALE GENOMIC DNA]</scope>
    <source>
        <strain evidence="4 5">DSM 24163</strain>
    </source>
</reference>
<comment type="caution">
    <text evidence="4">The sequence shown here is derived from an EMBL/GenBank/DDBJ whole genome shotgun (WGS) entry which is preliminary data.</text>
</comment>
<dbReference type="AlphaFoldDB" id="A0A7W8D6Z2"/>
<evidence type="ECO:0000256" key="1">
    <source>
        <dbReference type="SAM" id="Coils"/>
    </source>
</evidence>
<dbReference type="PANTHER" id="PTHR22576">
    <property type="entry name" value="MUCOSA ASSOCIATED LYMPHOID TISSUE LYMPHOMA TRANSLOCATION PROTEIN 1/PARACASPASE"/>
    <property type="match status" value="1"/>
</dbReference>
<protein>
    <recommendedName>
        <fullName evidence="3">Peptidase C14 caspase domain-containing protein</fullName>
    </recommendedName>
</protein>
<dbReference type="GO" id="GO:0006508">
    <property type="term" value="P:proteolysis"/>
    <property type="evidence" value="ECO:0007669"/>
    <property type="project" value="InterPro"/>
</dbReference>
<evidence type="ECO:0000259" key="3">
    <source>
        <dbReference type="Pfam" id="PF00656"/>
    </source>
</evidence>
<evidence type="ECO:0000313" key="4">
    <source>
        <dbReference type="EMBL" id="MBB5209053.1"/>
    </source>
</evidence>
<dbReference type="InterPro" id="IPR052039">
    <property type="entry name" value="Caspase-related_regulators"/>
</dbReference>
<dbReference type="SUPFAM" id="SSF52129">
    <property type="entry name" value="Caspase-like"/>
    <property type="match status" value="1"/>
</dbReference>
<dbReference type="InterPro" id="IPR011600">
    <property type="entry name" value="Pept_C14_caspase"/>
</dbReference>
<feature type="coiled-coil region" evidence="1">
    <location>
        <begin position="203"/>
        <end position="258"/>
    </location>
</feature>
<gene>
    <name evidence="4" type="ORF">HNQ52_002603</name>
</gene>
<keyword evidence="5" id="KW-1185">Reference proteome</keyword>
<dbReference type="Proteomes" id="UP000521199">
    <property type="component" value="Unassembled WGS sequence"/>
</dbReference>
<evidence type="ECO:0000313" key="5">
    <source>
        <dbReference type="Proteomes" id="UP000521199"/>
    </source>
</evidence>